<name>A0AAQ3Y7G7_9ENTE</name>
<evidence type="ECO:0000313" key="1">
    <source>
        <dbReference type="EMBL" id="WYK00221.1"/>
    </source>
</evidence>
<keyword evidence="2" id="KW-1185">Reference proteome</keyword>
<sequence>MKKIRPQNPIYLIFSSIVPWRFINTYYILSKDHLVISRYYARKNSNAFNRKVDILDIKKLVKFGLPKDLGTVIQEPTLRGTKGTYVSQEIQFLFEDGTIIGWNVRPYTKKQIRQLSELLYLRHGVMACDELQKEVRNNRFN</sequence>
<proteinExistence type="predicted"/>
<dbReference type="EMBL" id="CP147244">
    <property type="protein sequence ID" value="WYK00221.1"/>
    <property type="molecule type" value="Genomic_DNA"/>
</dbReference>
<dbReference type="Proteomes" id="UP000194948">
    <property type="component" value="Chromosome"/>
</dbReference>
<dbReference type="RefSeq" id="WP_086313778.1">
    <property type="nucleotide sequence ID" value="NZ_CP147244.1"/>
</dbReference>
<protein>
    <submittedName>
        <fullName evidence="1">Uncharacterized protein</fullName>
    </submittedName>
</protein>
<accession>A0AAQ3Y7G7</accession>
<gene>
    <name evidence="1" type="ORF">A5821_001315</name>
</gene>
<reference evidence="1 2" key="2">
    <citation type="submission" date="2024-03" db="EMBL/GenBank/DDBJ databases">
        <title>The Genome Sequence of Enterococcus sp. DIV0205d.</title>
        <authorList>
            <consortium name="The Broad Institute Genomics Platform"/>
            <consortium name="The Broad Institute Microbial Omics Core"/>
            <consortium name="The Broad Institute Genomic Center for Infectious Diseases"/>
            <person name="Earl A."/>
            <person name="Manson A."/>
            <person name="Gilmore M."/>
            <person name="Schwartman J."/>
            <person name="Shea T."/>
            <person name="Abouelleil A."/>
            <person name="Cao P."/>
            <person name="Chapman S."/>
            <person name="Cusick C."/>
            <person name="Young S."/>
            <person name="Neafsey D."/>
            <person name="Nusbaum C."/>
            <person name="Birren B."/>
        </authorList>
    </citation>
    <scope>NUCLEOTIDE SEQUENCE [LARGE SCALE GENOMIC DNA]</scope>
    <source>
        <strain evidence="1 2">7F3_DIV0205</strain>
    </source>
</reference>
<dbReference type="AlphaFoldDB" id="A0AAQ3Y7G7"/>
<organism evidence="1 2">
    <name type="scientific">Candidatus Enterococcus palustris</name>
    <dbReference type="NCBI Taxonomy" id="1834189"/>
    <lineage>
        <taxon>Bacteria</taxon>
        <taxon>Bacillati</taxon>
        <taxon>Bacillota</taxon>
        <taxon>Bacilli</taxon>
        <taxon>Lactobacillales</taxon>
        <taxon>Enterococcaceae</taxon>
        <taxon>Enterococcus</taxon>
    </lineage>
</organism>
<evidence type="ECO:0000313" key="2">
    <source>
        <dbReference type="Proteomes" id="UP000194948"/>
    </source>
</evidence>
<reference evidence="2" key="1">
    <citation type="submission" date="2017-05" db="EMBL/GenBank/DDBJ databases">
        <title>The Genome Sequence of EEnterococcus faecalis 9F2_4866.</title>
        <authorList>
            <consortium name="The Broad Institute Genomics Platform"/>
            <consortium name="The Broad Institute Genomic Center for Infectious Diseases"/>
            <person name="Earl A."/>
            <person name="Manson A."/>
            <person name="Schwartman J."/>
            <person name="Gilmore M."/>
            <person name="Abouelleil A."/>
            <person name="Cao P."/>
            <person name="Chapman S."/>
            <person name="Cusick C."/>
            <person name="Shea T."/>
            <person name="Young S."/>
            <person name="Neafsey D."/>
            <person name="Nusbaum C."/>
            <person name="Birren B."/>
        </authorList>
    </citation>
    <scope>NUCLEOTIDE SEQUENCE [LARGE SCALE GENOMIC DNA]</scope>
    <source>
        <strain evidence="2">7F3_DIV0205</strain>
    </source>
</reference>